<organism evidence="1 2">
    <name type="scientific">Candidatus Nitrosarchaeum limnium BG20</name>
    <dbReference type="NCBI Taxonomy" id="859192"/>
    <lineage>
        <taxon>Archaea</taxon>
        <taxon>Nitrososphaerota</taxon>
        <taxon>Nitrososphaeria</taxon>
        <taxon>Nitrosopumilales</taxon>
        <taxon>Nitrosopumilaceae</taxon>
        <taxon>Nitrosarchaeum</taxon>
    </lineage>
</organism>
<dbReference type="Proteomes" id="UP000014065">
    <property type="component" value="Unassembled WGS sequence"/>
</dbReference>
<evidence type="ECO:0000313" key="1">
    <source>
        <dbReference type="EMBL" id="EPA04491.1"/>
    </source>
</evidence>
<protein>
    <submittedName>
        <fullName evidence="1">Uncharacterized protein</fullName>
    </submittedName>
</protein>
<dbReference type="AlphaFoldDB" id="S2E4S0"/>
<name>S2E4S0_9ARCH</name>
<reference evidence="1 2" key="1">
    <citation type="journal article" date="2012" name="J. Bacteriol.">
        <title>Genome Sequence of "Candidatus Nitrosoarchaeum limnia" BG20, a Low-Salinity Ammonia-Oxidizing Archaeon from the San Francisco Bay Estuary.</title>
        <authorList>
            <person name="Mosier A.C."/>
            <person name="Allen E.E."/>
            <person name="Kim M."/>
            <person name="Ferriera S."/>
            <person name="Francis C.A."/>
        </authorList>
    </citation>
    <scope>NUCLEOTIDE SEQUENCE [LARGE SCALE GENOMIC DNA]</scope>
    <source>
        <strain evidence="1 2">BG20</strain>
    </source>
</reference>
<accession>S2E4S0</accession>
<sequence length="37" mass="4282">MNVESSMIIGIVGNVYGTSPIWSDLRGFFFDLQYHRM</sequence>
<dbReference type="EMBL" id="AHJG01000290">
    <property type="protein sequence ID" value="EPA04491.1"/>
    <property type="molecule type" value="Genomic_DNA"/>
</dbReference>
<proteinExistence type="predicted"/>
<comment type="caution">
    <text evidence="1">The sequence shown here is derived from an EMBL/GenBank/DDBJ whole genome shotgun (WGS) entry which is preliminary data.</text>
</comment>
<gene>
    <name evidence="1" type="ORF">BG20_I1551</name>
</gene>
<keyword evidence="2" id="KW-1185">Reference proteome</keyword>
<evidence type="ECO:0000313" key="2">
    <source>
        <dbReference type="Proteomes" id="UP000014065"/>
    </source>
</evidence>